<dbReference type="InterPro" id="IPR002151">
    <property type="entry name" value="Kinesin_light"/>
</dbReference>
<dbReference type="GO" id="GO:0019894">
    <property type="term" value="F:kinesin binding"/>
    <property type="evidence" value="ECO:0007669"/>
    <property type="project" value="TreeGrafter"/>
</dbReference>
<feature type="repeat" description="TPR" evidence="10">
    <location>
        <begin position="599"/>
        <end position="632"/>
    </location>
</feature>
<evidence type="ECO:0000256" key="6">
    <source>
        <dbReference type="ARBA" id="ARBA00022803"/>
    </source>
</evidence>
<evidence type="ECO:0000256" key="9">
    <source>
        <dbReference type="ARBA" id="ARBA00023212"/>
    </source>
</evidence>
<dbReference type="SUPFAM" id="SSF48452">
    <property type="entry name" value="TPR-like"/>
    <property type="match status" value="3"/>
</dbReference>
<dbReference type="Pfam" id="PF00931">
    <property type="entry name" value="NB-ARC"/>
    <property type="match status" value="1"/>
</dbReference>
<dbReference type="Pfam" id="PF13424">
    <property type="entry name" value="TPR_12"/>
    <property type="match status" value="4"/>
</dbReference>
<keyword evidence="8" id="KW-0505">Motor protein</keyword>
<dbReference type="GO" id="GO:0005874">
    <property type="term" value="C:microtubule"/>
    <property type="evidence" value="ECO:0007669"/>
    <property type="project" value="UniProtKB-KW"/>
</dbReference>
<gene>
    <name evidence="12" type="ORF">KTT_54070</name>
</gene>
<dbReference type="Gene3D" id="1.10.260.40">
    <property type="entry name" value="lambda repressor-like DNA-binding domains"/>
    <property type="match status" value="1"/>
</dbReference>
<keyword evidence="9" id="KW-0206">Cytoskeleton</keyword>
<evidence type="ECO:0000256" key="10">
    <source>
        <dbReference type="PROSITE-ProRule" id="PRU00339"/>
    </source>
</evidence>
<keyword evidence="13" id="KW-1185">Reference proteome</keyword>
<dbReference type="NCBIfam" id="NF040586">
    <property type="entry name" value="FxSxx_TPR"/>
    <property type="match status" value="1"/>
</dbReference>
<dbReference type="PANTHER" id="PTHR45783:SF3">
    <property type="entry name" value="KINESIN LIGHT CHAIN"/>
    <property type="match status" value="1"/>
</dbReference>
<evidence type="ECO:0000256" key="1">
    <source>
        <dbReference type="ARBA" id="ARBA00004245"/>
    </source>
</evidence>
<keyword evidence="4" id="KW-0493">Microtubule</keyword>
<accession>A0A402A8X3</accession>
<dbReference type="GO" id="GO:0003677">
    <property type="term" value="F:DNA binding"/>
    <property type="evidence" value="ECO:0007669"/>
    <property type="project" value="InterPro"/>
</dbReference>
<dbReference type="AlphaFoldDB" id="A0A402A8X3"/>
<evidence type="ECO:0000256" key="8">
    <source>
        <dbReference type="ARBA" id="ARBA00023175"/>
    </source>
</evidence>
<dbReference type="PROSITE" id="PS50943">
    <property type="entry name" value="HTH_CROC1"/>
    <property type="match status" value="1"/>
</dbReference>
<keyword evidence="3" id="KW-0963">Cytoplasm</keyword>
<dbReference type="InterPro" id="IPR001387">
    <property type="entry name" value="Cro/C1-type_HTH"/>
</dbReference>
<dbReference type="InterPro" id="IPR002182">
    <property type="entry name" value="NB-ARC"/>
</dbReference>
<dbReference type="CDD" id="cd00093">
    <property type="entry name" value="HTH_XRE"/>
    <property type="match status" value="1"/>
</dbReference>
<dbReference type="SMART" id="SM00028">
    <property type="entry name" value="TPR"/>
    <property type="match status" value="8"/>
</dbReference>
<dbReference type="Pfam" id="PF01381">
    <property type="entry name" value="HTH_3"/>
    <property type="match status" value="1"/>
</dbReference>
<dbReference type="Proteomes" id="UP000287352">
    <property type="component" value="Unassembled WGS sequence"/>
</dbReference>
<dbReference type="SUPFAM" id="SSF47413">
    <property type="entry name" value="lambda repressor-like DNA-binding domains"/>
    <property type="match status" value="1"/>
</dbReference>
<dbReference type="PROSITE" id="PS50005">
    <property type="entry name" value="TPR"/>
    <property type="match status" value="5"/>
</dbReference>
<dbReference type="EMBL" id="BIFR01000002">
    <property type="protein sequence ID" value="GCE15548.1"/>
    <property type="molecule type" value="Genomic_DNA"/>
</dbReference>
<evidence type="ECO:0000256" key="3">
    <source>
        <dbReference type="ARBA" id="ARBA00022490"/>
    </source>
</evidence>
<dbReference type="PRINTS" id="PR00381">
    <property type="entry name" value="KINESINLIGHT"/>
</dbReference>
<dbReference type="Gene3D" id="1.25.40.10">
    <property type="entry name" value="Tetratricopeptide repeat domain"/>
    <property type="match status" value="2"/>
</dbReference>
<dbReference type="InterPro" id="IPR056681">
    <property type="entry name" value="DUF7779"/>
</dbReference>
<evidence type="ECO:0000259" key="11">
    <source>
        <dbReference type="PROSITE" id="PS50943"/>
    </source>
</evidence>
<dbReference type="InterPro" id="IPR019734">
    <property type="entry name" value="TPR_rpt"/>
</dbReference>
<dbReference type="PANTHER" id="PTHR45783">
    <property type="entry name" value="KINESIN LIGHT CHAIN"/>
    <property type="match status" value="1"/>
</dbReference>
<feature type="repeat" description="TPR" evidence="10">
    <location>
        <begin position="557"/>
        <end position="590"/>
    </location>
</feature>
<dbReference type="InterPro" id="IPR010982">
    <property type="entry name" value="Lambda_DNA-bd_dom_sf"/>
</dbReference>
<dbReference type="GO" id="GO:0005871">
    <property type="term" value="C:kinesin complex"/>
    <property type="evidence" value="ECO:0007669"/>
    <property type="project" value="InterPro"/>
</dbReference>
<keyword evidence="7" id="KW-0175">Coiled coil</keyword>
<dbReference type="Pfam" id="PF25000">
    <property type="entry name" value="DUF7779"/>
    <property type="match status" value="1"/>
</dbReference>
<feature type="repeat" description="TPR" evidence="10">
    <location>
        <begin position="683"/>
        <end position="716"/>
    </location>
</feature>
<feature type="repeat" description="TPR" evidence="10">
    <location>
        <begin position="473"/>
        <end position="506"/>
    </location>
</feature>
<evidence type="ECO:0000256" key="4">
    <source>
        <dbReference type="ARBA" id="ARBA00022701"/>
    </source>
</evidence>
<dbReference type="GO" id="GO:0007018">
    <property type="term" value="P:microtubule-based movement"/>
    <property type="evidence" value="ECO:0007669"/>
    <property type="project" value="TreeGrafter"/>
</dbReference>
<dbReference type="InterPro" id="IPR027417">
    <property type="entry name" value="P-loop_NTPase"/>
</dbReference>
<name>A0A402A8X3_9CHLR</name>
<reference evidence="13" key="1">
    <citation type="submission" date="2018-12" db="EMBL/GenBank/DDBJ databases">
        <title>Tengunoibacter tsumagoiensis gen. nov., sp. nov., Dictyobacter kobayashii sp. nov., D. alpinus sp. nov., and D. joshuensis sp. nov. and description of Dictyobacteraceae fam. nov. within the order Ktedonobacterales isolated from Tengu-no-mugimeshi.</title>
        <authorList>
            <person name="Wang C.M."/>
            <person name="Zheng Y."/>
            <person name="Sakai Y."/>
            <person name="Toyoda A."/>
            <person name="Minakuchi Y."/>
            <person name="Abe K."/>
            <person name="Yokota A."/>
            <person name="Yabe S."/>
        </authorList>
    </citation>
    <scope>NUCLEOTIDE SEQUENCE [LARGE SCALE GENOMIC DNA]</scope>
    <source>
        <strain evidence="13">Uno3</strain>
    </source>
</reference>
<evidence type="ECO:0000256" key="2">
    <source>
        <dbReference type="ARBA" id="ARBA00009622"/>
    </source>
</evidence>
<dbReference type="GO" id="GO:0005737">
    <property type="term" value="C:cytoplasm"/>
    <property type="evidence" value="ECO:0007669"/>
    <property type="project" value="TreeGrafter"/>
</dbReference>
<evidence type="ECO:0000313" key="13">
    <source>
        <dbReference type="Proteomes" id="UP000287352"/>
    </source>
</evidence>
<dbReference type="Gene3D" id="3.40.50.300">
    <property type="entry name" value="P-loop containing nucleotide triphosphate hydrolases"/>
    <property type="match status" value="1"/>
</dbReference>
<dbReference type="SMART" id="SM00530">
    <property type="entry name" value="HTH_XRE"/>
    <property type="match status" value="1"/>
</dbReference>
<evidence type="ECO:0000256" key="5">
    <source>
        <dbReference type="ARBA" id="ARBA00022737"/>
    </source>
</evidence>
<comment type="similarity">
    <text evidence="2">Belongs to the kinesin light chain family.</text>
</comment>
<sequence>MRDFRTSKHISQRILAEKLGVHRNTIGSWEQGNYLPDSKSMVLELARQLKLSDVELRQLLEASLTVLSPHWSVPYQRNAFFTGRETFLDTLHHKLRTDHAMALPQSYALHGLGGIGKTQIALEYAYRYALEYSAVFWIEAETIESTLASMSHIAMHLQLPERGDVDQQRMVAAVQRWLTTNSAWLLIWDNVEDLDLLQRFLPPAYQGAFLITTRNPVLGTLAQSMELPPMMLEEAMAFVLRRARLLQENSSREPHSQVSLWEEEAKALVQVMGGLPLALDQASAYIEESGCSIADYLHHYIDQRTQLLDRRGTFGKDHPHTVTATFSLAYTQVKQHNPLAADLLCLCAWLYAERIPEELFVSDPDHARPALVANRYQLDQMIVTLRTFSLVQRQSDTQTFSLHRLVQVVLQEEMNEPERATWQQRVIHLLNMAFPAVASHTGTELWEPCERLLPHVIISAAAVPDSCQDQELAELLLKAADYLHERSRYKQALSLYQQALQIRERASGLEHPAVASLKSQLAHLYRVLGNYAQAEPLFQSAVHVLEQRFGPKHLEVAYPLEGLAMVYYEQGKYELAEPLQQRALQIREQERGSEHPEVALALNRLGNIYYEQGKYELTERVYQRALQIREQTVGPEHFRIASSLNNLGNLYREQGKYERAEVFCLRAVRVAEQTLGAGHPDLAVMLGSLADLYREWGRYPQAEELYQRALSITEQALDPEHPALAYHLHGLALLCREQGDYEHAEALFQRTLQIREQRLGQDHPETAQTLYDQALFHQLQGQLGKASSLAERALQIRLRSLGNTHPKTIVSRTLAAQLEEKMRCNT</sequence>
<dbReference type="GO" id="GO:0043531">
    <property type="term" value="F:ADP binding"/>
    <property type="evidence" value="ECO:0007669"/>
    <property type="project" value="InterPro"/>
</dbReference>
<keyword evidence="5" id="KW-0677">Repeat</keyword>
<evidence type="ECO:0000256" key="7">
    <source>
        <dbReference type="ARBA" id="ARBA00023054"/>
    </source>
</evidence>
<feature type="repeat" description="TPR" evidence="10">
    <location>
        <begin position="641"/>
        <end position="674"/>
    </location>
</feature>
<evidence type="ECO:0000313" key="12">
    <source>
        <dbReference type="EMBL" id="GCE15548.1"/>
    </source>
</evidence>
<dbReference type="InterPro" id="IPR011990">
    <property type="entry name" value="TPR-like_helical_dom_sf"/>
</dbReference>
<proteinExistence type="inferred from homology"/>
<organism evidence="12 13">
    <name type="scientific">Tengunoibacter tsumagoiensis</name>
    <dbReference type="NCBI Taxonomy" id="2014871"/>
    <lineage>
        <taxon>Bacteria</taxon>
        <taxon>Bacillati</taxon>
        <taxon>Chloroflexota</taxon>
        <taxon>Ktedonobacteria</taxon>
        <taxon>Ktedonobacterales</taxon>
        <taxon>Dictyobacteraceae</taxon>
        <taxon>Tengunoibacter</taxon>
    </lineage>
</organism>
<protein>
    <submittedName>
        <fullName evidence="12">Tetratricopeptide repeat protein</fullName>
    </submittedName>
</protein>
<keyword evidence="6 10" id="KW-0802">TPR repeat</keyword>
<feature type="domain" description="HTH cro/C1-type" evidence="11">
    <location>
        <begin position="1"/>
        <end position="56"/>
    </location>
</feature>
<dbReference type="SUPFAM" id="SSF52540">
    <property type="entry name" value="P-loop containing nucleoside triphosphate hydrolases"/>
    <property type="match status" value="1"/>
</dbReference>
<comment type="subcellular location">
    <subcellularLocation>
        <location evidence="1">Cytoplasm</location>
        <location evidence="1">Cytoskeleton</location>
    </subcellularLocation>
</comment>
<comment type="caution">
    <text evidence="12">The sequence shown here is derived from an EMBL/GenBank/DDBJ whole genome shotgun (WGS) entry which is preliminary data.</text>
</comment>